<dbReference type="GO" id="GO:0046872">
    <property type="term" value="F:metal ion binding"/>
    <property type="evidence" value="ECO:0007669"/>
    <property type="project" value="UniProtKB-KW"/>
</dbReference>
<keyword evidence="2" id="KW-0408">Iron</keyword>
<feature type="binding site" evidence="2">
    <location>
        <position position="101"/>
    </location>
    <ligand>
        <name>Fe cation</name>
        <dbReference type="ChEBI" id="CHEBI:24875"/>
    </ligand>
</feature>
<feature type="domain" description="Quercetin 2,3-dioxygenase C-terminal cupin" evidence="5">
    <location>
        <begin position="146"/>
        <end position="231"/>
    </location>
</feature>
<evidence type="ECO:0000259" key="4">
    <source>
        <dbReference type="Pfam" id="PF02678"/>
    </source>
</evidence>
<keyword evidence="7" id="KW-1185">Reference proteome</keyword>
<feature type="domain" description="Pirin N-terminal" evidence="4">
    <location>
        <begin position="8"/>
        <end position="119"/>
    </location>
</feature>
<comment type="cofactor">
    <cofactor evidence="2">
        <name>Fe cation</name>
        <dbReference type="ChEBI" id="CHEBI:24875"/>
    </cofactor>
    <text evidence="2">Binds 1 Fe cation per subunit.</text>
</comment>
<sequence>MIVQRKAHERGHANHGWLDSWHSFSFAGYYDPAHVHFGPLRVINDDRIAPGMGFGTHPHRDMEIITYMLAGELAHKDSMGNGSVIKTGSVQQMSAGTGVQHSEYNASNTTEAHLLQIWIIPNKEGVTPSYAETQFTAADKRGQLRLIVSEDGREGSIQIHQNARIHAGLFDGDEAQQWDVPAGRRVYVHLAKGRLQVNGLALSAGDALMLTDETRLSLDNGHDADVLVFELD</sequence>
<organism evidence="6 7">
    <name type="scientific">Andreprevotia lacus DSM 23236</name>
    <dbReference type="NCBI Taxonomy" id="1121001"/>
    <lineage>
        <taxon>Bacteria</taxon>
        <taxon>Pseudomonadati</taxon>
        <taxon>Pseudomonadota</taxon>
        <taxon>Betaproteobacteria</taxon>
        <taxon>Neisseriales</taxon>
        <taxon>Chitinibacteraceae</taxon>
        <taxon>Andreprevotia</taxon>
    </lineage>
</organism>
<evidence type="ECO:0000259" key="5">
    <source>
        <dbReference type="Pfam" id="PF17954"/>
    </source>
</evidence>
<dbReference type="Pfam" id="PF17954">
    <property type="entry name" value="Pirin_C_2"/>
    <property type="match status" value="1"/>
</dbReference>
<feature type="binding site" evidence="2">
    <location>
        <position position="59"/>
    </location>
    <ligand>
        <name>Fe cation</name>
        <dbReference type="ChEBI" id="CHEBI:24875"/>
    </ligand>
</feature>
<dbReference type="PANTHER" id="PTHR43212:SF3">
    <property type="entry name" value="QUERCETIN 2,3-DIOXYGENASE"/>
    <property type="match status" value="1"/>
</dbReference>
<accession>A0A1W1XS30</accession>
<evidence type="ECO:0000313" key="6">
    <source>
        <dbReference type="EMBL" id="SMC26328.1"/>
    </source>
</evidence>
<dbReference type="Gene3D" id="2.60.120.10">
    <property type="entry name" value="Jelly Rolls"/>
    <property type="match status" value="2"/>
</dbReference>
<dbReference type="PIRSF" id="PIRSF006232">
    <property type="entry name" value="Pirin"/>
    <property type="match status" value="1"/>
</dbReference>
<gene>
    <name evidence="6" type="ORF">SAMN02745857_02453</name>
</gene>
<reference evidence="6 7" key="1">
    <citation type="submission" date="2017-04" db="EMBL/GenBank/DDBJ databases">
        <authorList>
            <person name="Afonso C.L."/>
            <person name="Miller P.J."/>
            <person name="Scott M.A."/>
            <person name="Spackman E."/>
            <person name="Goraichik I."/>
            <person name="Dimitrov K.M."/>
            <person name="Suarez D.L."/>
            <person name="Swayne D.E."/>
        </authorList>
    </citation>
    <scope>NUCLEOTIDE SEQUENCE [LARGE SCALE GENOMIC DNA]</scope>
    <source>
        <strain evidence="6 7">DSM 23236</strain>
    </source>
</reference>
<proteinExistence type="inferred from homology"/>
<comment type="similarity">
    <text evidence="1 3">Belongs to the pirin family.</text>
</comment>
<feature type="binding site" evidence="2">
    <location>
        <position position="57"/>
    </location>
    <ligand>
        <name>Fe cation</name>
        <dbReference type="ChEBI" id="CHEBI:24875"/>
    </ligand>
</feature>
<evidence type="ECO:0008006" key="8">
    <source>
        <dbReference type="Google" id="ProtNLM"/>
    </source>
</evidence>
<keyword evidence="2" id="KW-0479">Metal-binding</keyword>
<dbReference type="Proteomes" id="UP000192761">
    <property type="component" value="Unassembled WGS sequence"/>
</dbReference>
<dbReference type="CDD" id="cd20311">
    <property type="entry name" value="cupin_Yhhw_C"/>
    <property type="match status" value="1"/>
</dbReference>
<evidence type="ECO:0000256" key="1">
    <source>
        <dbReference type="ARBA" id="ARBA00008416"/>
    </source>
</evidence>
<dbReference type="PANTHER" id="PTHR43212">
    <property type="entry name" value="QUERCETIN 2,3-DIOXYGENASE"/>
    <property type="match status" value="1"/>
</dbReference>
<dbReference type="SUPFAM" id="SSF51182">
    <property type="entry name" value="RmlC-like cupins"/>
    <property type="match status" value="1"/>
</dbReference>
<evidence type="ECO:0000256" key="3">
    <source>
        <dbReference type="RuleBase" id="RU003457"/>
    </source>
</evidence>
<evidence type="ECO:0000313" key="7">
    <source>
        <dbReference type="Proteomes" id="UP000192761"/>
    </source>
</evidence>
<dbReference type="InterPro" id="IPR003829">
    <property type="entry name" value="Pirin_N_dom"/>
</dbReference>
<dbReference type="EMBL" id="FWXD01000013">
    <property type="protein sequence ID" value="SMC26328.1"/>
    <property type="molecule type" value="Genomic_DNA"/>
</dbReference>
<dbReference type="CDD" id="cd02910">
    <property type="entry name" value="cupin_Yhhw_N"/>
    <property type="match status" value="1"/>
</dbReference>
<dbReference type="OrthoDB" id="321327at2"/>
<dbReference type="InterPro" id="IPR041602">
    <property type="entry name" value="Quercetinase_C"/>
</dbReference>
<name>A0A1W1XS30_9NEIS</name>
<protein>
    <recommendedName>
        <fullName evidence="8">Pirin N-terminal domain-containing protein</fullName>
    </recommendedName>
</protein>
<dbReference type="STRING" id="1121001.SAMN02745857_02453"/>
<feature type="binding site" evidence="2">
    <location>
        <position position="103"/>
    </location>
    <ligand>
        <name>Fe cation</name>
        <dbReference type="ChEBI" id="CHEBI:24875"/>
    </ligand>
</feature>
<dbReference type="Pfam" id="PF02678">
    <property type="entry name" value="Pirin"/>
    <property type="match status" value="1"/>
</dbReference>
<dbReference type="AlphaFoldDB" id="A0A1W1XS30"/>
<dbReference type="RefSeq" id="WP_084091090.1">
    <property type="nucleotide sequence ID" value="NZ_FWXD01000013.1"/>
</dbReference>
<dbReference type="InterPro" id="IPR012093">
    <property type="entry name" value="Pirin"/>
</dbReference>
<evidence type="ECO:0000256" key="2">
    <source>
        <dbReference type="PIRSR" id="PIRSR006232-1"/>
    </source>
</evidence>
<dbReference type="InterPro" id="IPR014710">
    <property type="entry name" value="RmlC-like_jellyroll"/>
</dbReference>
<dbReference type="InterPro" id="IPR011051">
    <property type="entry name" value="RmlC_Cupin_sf"/>
</dbReference>